<dbReference type="EMBL" id="KZ819284">
    <property type="protein sequence ID" value="PWO00952.1"/>
    <property type="molecule type" value="Genomic_DNA"/>
</dbReference>
<dbReference type="Gene3D" id="3.40.430.10">
    <property type="entry name" value="Dihydrofolate Reductase, subunit A"/>
    <property type="match status" value="1"/>
</dbReference>
<evidence type="ECO:0000313" key="10">
    <source>
        <dbReference type="EMBL" id="PWO00952.1"/>
    </source>
</evidence>
<dbReference type="PANTHER" id="PTHR48069:SF3">
    <property type="entry name" value="DIHYDROFOLATE REDUCTASE"/>
    <property type="match status" value="1"/>
</dbReference>
<dbReference type="GO" id="GO:0005739">
    <property type="term" value="C:mitochondrion"/>
    <property type="evidence" value="ECO:0007669"/>
    <property type="project" value="TreeGrafter"/>
</dbReference>
<dbReference type="CDD" id="cd00209">
    <property type="entry name" value="DHFR"/>
    <property type="match status" value="1"/>
</dbReference>
<keyword evidence="6" id="KW-0560">Oxidoreductase</keyword>
<dbReference type="OrthoDB" id="414698at2759"/>
<dbReference type="GO" id="GO:0046452">
    <property type="term" value="P:dihydrofolate metabolic process"/>
    <property type="evidence" value="ECO:0007669"/>
    <property type="project" value="TreeGrafter"/>
</dbReference>
<dbReference type="InterPro" id="IPR024072">
    <property type="entry name" value="DHFR-like_dom_sf"/>
</dbReference>
<dbReference type="GO" id="GO:0004146">
    <property type="term" value="F:dihydrofolate reductase activity"/>
    <property type="evidence" value="ECO:0007669"/>
    <property type="project" value="UniProtKB-EC"/>
</dbReference>
<dbReference type="Proteomes" id="UP000245946">
    <property type="component" value="Unassembled WGS sequence"/>
</dbReference>
<dbReference type="AlphaFoldDB" id="A0A316ZHG1"/>
<dbReference type="PROSITE" id="PS51330">
    <property type="entry name" value="DHFR_2"/>
    <property type="match status" value="1"/>
</dbReference>
<organism evidence="10 11">
    <name type="scientific">Tilletiopsis washingtonensis</name>
    <dbReference type="NCBI Taxonomy" id="58919"/>
    <lineage>
        <taxon>Eukaryota</taxon>
        <taxon>Fungi</taxon>
        <taxon>Dikarya</taxon>
        <taxon>Basidiomycota</taxon>
        <taxon>Ustilaginomycotina</taxon>
        <taxon>Exobasidiomycetes</taxon>
        <taxon>Entylomatales</taxon>
        <taxon>Entylomatales incertae sedis</taxon>
        <taxon>Tilletiopsis</taxon>
    </lineage>
</organism>
<feature type="region of interest" description="Disordered" evidence="8">
    <location>
        <begin position="38"/>
        <end position="59"/>
    </location>
</feature>
<accession>A0A316ZHG1</accession>
<keyword evidence="11" id="KW-1185">Reference proteome</keyword>
<dbReference type="SUPFAM" id="SSF53597">
    <property type="entry name" value="Dihydrofolate reductase-like"/>
    <property type="match status" value="1"/>
</dbReference>
<evidence type="ECO:0000259" key="9">
    <source>
        <dbReference type="PROSITE" id="PS51330"/>
    </source>
</evidence>
<evidence type="ECO:0000256" key="2">
    <source>
        <dbReference type="ARBA" id="ARBA00012856"/>
    </source>
</evidence>
<evidence type="ECO:0000256" key="1">
    <source>
        <dbReference type="ARBA" id="ARBA00004903"/>
    </source>
</evidence>
<evidence type="ECO:0000256" key="4">
    <source>
        <dbReference type="ARBA" id="ARBA00022563"/>
    </source>
</evidence>
<sequence length="219" mass="24459">MPPPLRLTLIAAVTPSNGLGLAGGLPWSLPREMAHFRRASSHVPEAESEASGSTDAEQPRLNAVIMGRNTWESIPPRFRPLKGRINVVVSRTLTEQSARELGIDASSHAYHSPSLAHALDFLSSHASLARVFLIGGAQLYAQALEAVPAPHALDRLLITRLHTPAECDVFLSEYRTAQQQEHWRKEEHAEMERWLGGEVGRGEQEEKATRYEFQMWTRR</sequence>
<dbReference type="UniPathway" id="UPA00077">
    <property type="reaction ID" value="UER00158"/>
</dbReference>
<dbReference type="GO" id="GO:0046655">
    <property type="term" value="P:folic acid metabolic process"/>
    <property type="evidence" value="ECO:0007669"/>
    <property type="project" value="TreeGrafter"/>
</dbReference>
<evidence type="ECO:0000256" key="3">
    <source>
        <dbReference type="ARBA" id="ARBA00018886"/>
    </source>
</evidence>
<dbReference type="InterPro" id="IPR017925">
    <property type="entry name" value="DHFR_CS"/>
</dbReference>
<dbReference type="InterPro" id="IPR001796">
    <property type="entry name" value="DHFR_dom"/>
</dbReference>
<name>A0A316ZHG1_9BASI</name>
<dbReference type="GO" id="GO:0006730">
    <property type="term" value="P:one-carbon metabolic process"/>
    <property type="evidence" value="ECO:0007669"/>
    <property type="project" value="UniProtKB-KW"/>
</dbReference>
<dbReference type="STRING" id="58919.A0A316ZHG1"/>
<comment type="pathway">
    <text evidence="1">Cofactor biosynthesis; tetrahydrofolate biosynthesis; 5,6,7,8-tetrahydrofolate from 7,8-dihydrofolate: step 1/1.</text>
</comment>
<dbReference type="PANTHER" id="PTHR48069">
    <property type="entry name" value="DIHYDROFOLATE REDUCTASE"/>
    <property type="match status" value="1"/>
</dbReference>
<dbReference type="GO" id="GO:0046654">
    <property type="term" value="P:tetrahydrofolate biosynthetic process"/>
    <property type="evidence" value="ECO:0007669"/>
    <property type="project" value="UniProtKB-UniPathway"/>
</dbReference>
<evidence type="ECO:0000256" key="7">
    <source>
        <dbReference type="RuleBase" id="RU004474"/>
    </source>
</evidence>
<dbReference type="InterPro" id="IPR012259">
    <property type="entry name" value="DHFR"/>
</dbReference>
<protein>
    <recommendedName>
        <fullName evidence="3">Dihydrofolate reductase</fullName>
        <ecNumber evidence="2">1.5.1.3</ecNumber>
    </recommendedName>
</protein>
<evidence type="ECO:0000313" key="11">
    <source>
        <dbReference type="Proteomes" id="UP000245946"/>
    </source>
</evidence>
<proteinExistence type="inferred from homology"/>
<dbReference type="GO" id="GO:0050661">
    <property type="term" value="F:NADP binding"/>
    <property type="evidence" value="ECO:0007669"/>
    <property type="project" value="InterPro"/>
</dbReference>
<evidence type="ECO:0000256" key="8">
    <source>
        <dbReference type="SAM" id="MobiDB-lite"/>
    </source>
</evidence>
<reference evidence="10 11" key="1">
    <citation type="journal article" date="2018" name="Mol. Biol. Evol.">
        <title>Broad Genomic Sampling Reveals a Smut Pathogenic Ancestry of the Fungal Clade Ustilaginomycotina.</title>
        <authorList>
            <person name="Kijpornyongpan T."/>
            <person name="Mondo S.J."/>
            <person name="Barry K."/>
            <person name="Sandor L."/>
            <person name="Lee J."/>
            <person name="Lipzen A."/>
            <person name="Pangilinan J."/>
            <person name="LaButti K."/>
            <person name="Hainaut M."/>
            <person name="Henrissat B."/>
            <person name="Grigoriev I.V."/>
            <person name="Spatafora J.W."/>
            <person name="Aime M.C."/>
        </authorList>
    </citation>
    <scope>NUCLEOTIDE SEQUENCE [LARGE SCALE GENOMIC DNA]</scope>
    <source>
        <strain evidence="10 11">MCA 4186</strain>
    </source>
</reference>
<dbReference type="EC" id="1.5.1.3" evidence="2"/>
<dbReference type="RefSeq" id="XP_025601230.1">
    <property type="nucleotide sequence ID" value="XM_025740780.1"/>
</dbReference>
<comment type="similarity">
    <text evidence="7">Belongs to the dihydrofolate reductase family.</text>
</comment>
<dbReference type="Pfam" id="PF00186">
    <property type="entry name" value="DHFR_1"/>
    <property type="match status" value="1"/>
</dbReference>
<dbReference type="GeneID" id="37268324"/>
<dbReference type="PROSITE" id="PS00075">
    <property type="entry name" value="DHFR_1"/>
    <property type="match status" value="1"/>
</dbReference>
<keyword evidence="5" id="KW-0521">NADP</keyword>
<dbReference type="PRINTS" id="PR00070">
    <property type="entry name" value="DHFR"/>
</dbReference>
<evidence type="ECO:0000256" key="6">
    <source>
        <dbReference type="ARBA" id="ARBA00023002"/>
    </source>
</evidence>
<keyword evidence="4" id="KW-0554">One-carbon metabolism</keyword>
<feature type="domain" description="DHFR" evidence="9">
    <location>
        <begin position="6"/>
        <end position="218"/>
    </location>
</feature>
<evidence type="ECO:0000256" key="5">
    <source>
        <dbReference type="ARBA" id="ARBA00022857"/>
    </source>
</evidence>
<gene>
    <name evidence="10" type="ORF">FA09DRAFT_314741</name>
</gene>